<keyword evidence="2" id="KW-1185">Reference proteome</keyword>
<proteinExistence type="predicted"/>
<gene>
    <name evidence="1" type="ORF">BDM02DRAFT_3133587</name>
</gene>
<accession>A0ACB6ZWR0</accession>
<feature type="non-terminal residue" evidence="1">
    <location>
        <position position="535"/>
    </location>
</feature>
<dbReference type="Proteomes" id="UP000886501">
    <property type="component" value="Unassembled WGS sequence"/>
</dbReference>
<comment type="caution">
    <text evidence="1">The sequence shown here is derived from an EMBL/GenBank/DDBJ whole genome shotgun (WGS) entry which is preliminary data.</text>
</comment>
<reference evidence="1" key="2">
    <citation type="journal article" date="2020" name="Nat. Commun.">
        <title>Large-scale genome sequencing of mycorrhizal fungi provides insights into the early evolution of symbiotic traits.</title>
        <authorList>
            <person name="Miyauchi S."/>
            <person name="Kiss E."/>
            <person name="Kuo A."/>
            <person name="Drula E."/>
            <person name="Kohler A."/>
            <person name="Sanchez-Garcia M."/>
            <person name="Morin E."/>
            <person name="Andreopoulos B."/>
            <person name="Barry K.W."/>
            <person name="Bonito G."/>
            <person name="Buee M."/>
            <person name="Carver A."/>
            <person name="Chen C."/>
            <person name="Cichocki N."/>
            <person name="Clum A."/>
            <person name="Culley D."/>
            <person name="Crous P.W."/>
            <person name="Fauchery L."/>
            <person name="Girlanda M."/>
            <person name="Hayes R.D."/>
            <person name="Keri Z."/>
            <person name="LaButti K."/>
            <person name="Lipzen A."/>
            <person name="Lombard V."/>
            <person name="Magnuson J."/>
            <person name="Maillard F."/>
            <person name="Murat C."/>
            <person name="Nolan M."/>
            <person name="Ohm R.A."/>
            <person name="Pangilinan J."/>
            <person name="Pereira M.F."/>
            <person name="Perotto S."/>
            <person name="Peter M."/>
            <person name="Pfister S."/>
            <person name="Riley R."/>
            <person name="Sitrit Y."/>
            <person name="Stielow J.B."/>
            <person name="Szollosi G."/>
            <person name="Zifcakova L."/>
            <person name="Stursova M."/>
            <person name="Spatafora J.W."/>
            <person name="Tedersoo L."/>
            <person name="Vaario L.M."/>
            <person name="Yamada A."/>
            <person name="Yan M."/>
            <person name="Wang P."/>
            <person name="Xu J."/>
            <person name="Bruns T."/>
            <person name="Baldrian P."/>
            <person name="Vilgalys R."/>
            <person name="Dunand C."/>
            <person name="Henrissat B."/>
            <person name="Grigoriev I.V."/>
            <person name="Hibbett D."/>
            <person name="Nagy L.G."/>
            <person name="Martin F.M."/>
        </authorList>
    </citation>
    <scope>NUCLEOTIDE SEQUENCE</scope>
    <source>
        <strain evidence="1">P2</strain>
    </source>
</reference>
<reference evidence="1" key="1">
    <citation type="submission" date="2019-10" db="EMBL/GenBank/DDBJ databases">
        <authorList>
            <consortium name="DOE Joint Genome Institute"/>
            <person name="Kuo A."/>
            <person name="Miyauchi S."/>
            <person name="Kiss E."/>
            <person name="Drula E."/>
            <person name="Kohler A."/>
            <person name="Sanchez-Garcia M."/>
            <person name="Andreopoulos B."/>
            <person name="Barry K.W."/>
            <person name="Bonito G."/>
            <person name="Buee M."/>
            <person name="Carver A."/>
            <person name="Chen C."/>
            <person name="Cichocki N."/>
            <person name="Clum A."/>
            <person name="Culley D."/>
            <person name="Crous P.W."/>
            <person name="Fauchery L."/>
            <person name="Girlanda M."/>
            <person name="Hayes R."/>
            <person name="Keri Z."/>
            <person name="Labutti K."/>
            <person name="Lipzen A."/>
            <person name="Lombard V."/>
            <person name="Magnuson J."/>
            <person name="Maillard F."/>
            <person name="Morin E."/>
            <person name="Murat C."/>
            <person name="Nolan M."/>
            <person name="Ohm R."/>
            <person name="Pangilinan J."/>
            <person name="Pereira M."/>
            <person name="Perotto S."/>
            <person name="Peter M."/>
            <person name="Riley R."/>
            <person name="Sitrit Y."/>
            <person name="Stielow B."/>
            <person name="Szollosi G."/>
            <person name="Zifcakova L."/>
            <person name="Stursova M."/>
            <person name="Spatafora J.W."/>
            <person name="Tedersoo L."/>
            <person name="Vaario L.-M."/>
            <person name="Yamada A."/>
            <person name="Yan M."/>
            <person name="Wang P."/>
            <person name="Xu J."/>
            <person name="Bruns T."/>
            <person name="Baldrian P."/>
            <person name="Vilgalys R."/>
            <person name="Henrissat B."/>
            <person name="Grigoriev I.V."/>
            <person name="Hibbett D."/>
            <person name="Nagy L.G."/>
            <person name="Martin F.M."/>
        </authorList>
    </citation>
    <scope>NUCLEOTIDE SEQUENCE</scope>
    <source>
        <strain evidence="1">P2</strain>
    </source>
</reference>
<dbReference type="EMBL" id="MU117961">
    <property type="protein sequence ID" value="KAF9654107.1"/>
    <property type="molecule type" value="Genomic_DNA"/>
</dbReference>
<protein>
    <submittedName>
        <fullName evidence="1">Uncharacterized protein</fullName>
    </submittedName>
</protein>
<organism evidence="1 2">
    <name type="scientific">Thelephora ganbajun</name>
    <name type="common">Ganba fungus</name>
    <dbReference type="NCBI Taxonomy" id="370292"/>
    <lineage>
        <taxon>Eukaryota</taxon>
        <taxon>Fungi</taxon>
        <taxon>Dikarya</taxon>
        <taxon>Basidiomycota</taxon>
        <taxon>Agaricomycotina</taxon>
        <taxon>Agaricomycetes</taxon>
        <taxon>Thelephorales</taxon>
        <taxon>Thelephoraceae</taxon>
        <taxon>Thelephora</taxon>
    </lineage>
</organism>
<evidence type="ECO:0000313" key="2">
    <source>
        <dbReference type="Proteomes" id="UP000886501"/>
    </source>
</evidence>
<sequence length="535" mass="59478">MGDRLGGRQRRKLYKPPPPSSWFPFHQNSLLDDEAASSTDLARISAYMNQIHRPSPPLSDDSRKHVLSQPFIRSPSPERVPFALNPSEVTVVPSQTPVLPLYPATLDGYTGYGYGTHNALYDSYMRAAVDPIHVPDPPLSCPNSHSSAESSTMARSPTNLHSRSKKFVSRSASTSHIIRRWSMLHVPDEILAVELEQLRRVTRIRQRRKSDKVKSSFTHSNVLEQPSTSPLDTVPGKIRFPLKEDHSTHDEAHADATLSGAFVYGGPSVRQMFWLADDDEDARSDEDDISDPSDDDSDTPEDDIQTPPDIEDHQEQAWKVARKALFCCRELFQTEKTYFSKLVQLKDGQTLTPPPSLLTSYLPALILASNTLLEHCSQDPTAYGISTAFLESSAQLENALVAYCGIIGDIFATKRTSKRRLVRSRRSSNAVDESKRSPSSNDSNVSRSFSRKSFNRPSSPQLSFFGFSDKRKAVPLTSKSSLDVSRPFPTEGAPSPPILPPPTESESSQDSKTTPRRSFSFFKRKTSSQTSSPAP</sequence>
<name>A0ACB6ZWR0_THEGA</name>
<evidence type="ECO:0000313" key="1">
    <source>
        <dbReference type="EMBL" id="KAF9654107.1"/>
    </source>
</evidence>